<dbReference type="GO" id="GO:0016301">
    <property type="term" value="F:kinase activity"/>
    <property type="evidence" value="ECO:0007669"/>
    <property type="project" value="UniProtKB-KW"/>
</dbReference>
<comment type="caution">
    <text evidence="1">The sequence shown here is derived from an EMBL/GenBank/DDBJ whole genome shotgun (WGS) entry which is preliminary data.</text>
</comment>
<keyword evidence="1" id="KW-0808">Transferase</keyword>
<dbReference type="PANTHER" id="PTHR37816">
    <property type="entry name" value="YALI0E33011P"/>
    <property type="match status" value="1"/>
</dbReference>
<dbReference type="CDD" id="cd02019">
    <property type="entry name" value="NK"/>
    <property type="match status" value="1"/>
</dbReference>
<dbReference type="PANTHER" id="PTHR37816:SF2">
    <property type="entry name" value="DNA TOPOLOGY MODULATION PROTEIN FLAR-RELATED PROTEIN"/>
    <property type="match status" value="1"/>
</dbReference>
<dbReference type="SUPFAM" id="SSF52540">
    <property type="entry name" value="P-loop containing nucleoside triphosphate hydrolases"/>
    <property type="match status" value="1"/>
</dbReference>
<dbReference type="Proteomes" id="UP000323708">
    <property type="component" value="Unassembled WGS sequence"/>
</dbReference>
<sequence length="162" mass="18434">MKRVLIFGNSASGKSTLAKKLCSTEGLSHLDLDTLAWLPAVPPERKPLPESAAEIEAFIDANQAWVIEGCYADLLDVARPYSSEAIFMNLPVDVCIENARRRPWEPHKYSSRAAQDRNLSMLLNWIAEYPERTDTCSYPAHEALYERCYGKRRMITRNDELT</sequence>
<dbReference type="Gene3D" id="3.40.50.300">
    <property type="entry name" value="P-loop containing nucleotide triphosphate hydrolases"/>
    <property type="match status" value="1"/>
</dbReference>
<dbReference type="AlphaFoldDB" id="A0A5B0WSV7"/>
<evidence type="ECO:0000313" key="1">
    <source>
        <dbReference type="EMBL" id="KAA1189996.1"/>
    </source>
</evidence>
<evidence type="ECO:0000313" key="2">
    <source>
        <dbReference type="Proteomes" id="UP000323708"/>
    </source>
</evidence>
<reference evidence="1 2" key="1">
    <citation type="submission" date="2019-09" db="EMBL/GenBank/DDBJ databases">
        <authorList>
            <person name="Chen X.-Y."/>
        </authorList>
    </citation>
    <scope>NUCLEOTIDE SEQUENCE [LARGE SCALE GENOMIC DNA]</scope>
    <source>
        <strain evidence="1 2">NY5</strain>
    </source>
</reference>
<keyword evidence="1" id="KW-0418">Kinase</keyword>
<gene>
    <name evidence="1" type="ORF">F0M18_13065</name>
</gene>
<dbReference type="InterPro" id="IPR027417">
    <property type="entry name" value="P-loop_NTPase"/>
</dbReference>
<keyword evidence="2" id="KW-1185">Reference proteome</keyword>
<protein>
    <submittedName>
        <fullName evidence="1">Shikimate kinase</fullName>
    </submittedName>
</protein>
<name>A0A5B0WSV7_9GAMM</name>
<accession>A0A5B0WSV7</accession>
<dbReference type="InterPro" id="IPR052922">
    <property type="entry name" value="Cytidylate_Kinase-2"/>
</dbReference>
<dbReference type="EMBL" id="VTUX01000006">
    <property type="protein sequence ID" value="KAA1189996.1"/>
    <property type="molecule type" value="Genomic_DNA"/>
</dbReference>
<organism evidence="1 2">
    <name type="scientific">Pseudohalioglobus sediminis</name>
    <dbReference type="NCBI Taxonomy" id="2606449"/>
    <lineage>
        <taxon>Bacteria</taxon>
        <taxon>Pseudomonadati</taxon>
        <taxon>Pseudomonadota</taxon>
        <taxon>Gammaproteobacteria</taxon>
        <taxon>Cellvibrionales</taxon>
        <taxon>Halieaceae</taxon>
        <taxon>Pseudohalioglobus</taxon>
    </lineage>
</organism>
<proteinExistence type="predicted"/>